<evidence type="ECO:0000313" key="3">
    <source>
        <dbReference type="Proteomes" id="UP000051952"/>
    </source>
</evidence>
<accession>A0A0S4JD00</accession>
<dbReference type="EMBL" id="CYKH01001726">
    <property type="protein sequence ID" value="CUG89346.1"/>
    <property type="molecule type" value="Genomic_DNA"/>
</dbReference>
<reference evidence="3" key="1">
    <citation type="submission" date="2015-09" db="EMBL/GenBank/DDBJ databases">
        <authorList>
            <consortium name="Pathogen Informatics"/>
        </authorList>
    </citation>
    <scope>NUCLEOTIDE SEQUENCE [LARGE SCALE GENOMIC DNA]</scope>
    <source>
        <strain evidence="3">Lake Konstanz</strain>
    </source>
</reference>
<feature type="compositionally biased region" description="Polar residues" evidence="1">
    <location>
        <begin position="1"/>
        <end position="23"/>
    </location>
</feature>
<feature type="compositionally biased region" description="Polar residues" evidence="1">
    <location>
        <begin position="78"/>
        <end position="101"/>
    </location>
</feature>
<feature type="region of interest" description="Disordered" evidence="1">
    <location>
        <begin position="78"/>
        <end position="118"/>
    </location>
</feature>
<dbReference type="Proteomes" id="UP000051952">
    <property type="component" value="Unassembled WGS sequence"/>
</dbReference>
<name>A0A0S4JD00_BODSA</name>
<dbReference type="AlphaFoldDB" id="A0A0S4JD00"/>
<organism evidence="2 3">
    <name type="scientific">Bodo saltans</name>
    <name type="common">Flagellated protozoan</name>
    <dbReference type="NCBI Taxonomy" id="75058"/>
    <lineage>
        <taxon>Eukaryota</taxon>
        <taxon>Discoba</taxon>
        <taxon>Euglenozoa</taxon>
        <taxon>Kinetoplastea</taxon>
        <taxon>Metakinetoplastina</taxon>
        <taxon>Eubodonida</taxon>
        <taxon>Bodonidae</taxon>
        <taxon>Bodo</taxon>
    </lineage>
</organism>
<proteinExistence type="predicted"/>
<evidence type="ECO:0000256" key="1">
    <source>
        <dbReference type="SAM" id="MobiDB-lite"/>
    </source>
</evidence>
<feature type="region of interest" description="Disordered" evidence="1">
    <location>
        <begin position="1"/>
        <end position="41"/>
    </location>
</feature>
<dbReference type="VEuPathDB" id="TriTrypDB:BSAL_20605"/>
<gene>
    <name evidence="2" type="ORF">BSAL_20605</name>
</gene>
<feature type="compositionally biased region" description="Low complexity" evidence="1">
    <location>
        <begin position="104"/>
        <end position="118"/>
    </location>
</feature>
<keyword evidence="3" id="KW-1185">Reference proteome</keyword>
<protein>
    <submittedName>
        <fullName evidence="2">Uncharacterized protein</fullName>
    </submittedName>
</protein>
<sequence length="400" mass="41505">MTPTKASASPIWSTSPSHSASHETTPSRTSTITPPPTPTPTVVGSLNLTNTLVSASSTAAVYPELNAMTFSKTITTVPSSSHTLSQSSERTHSIISPSKSVSAPHITGSISSTPTPTISVDPTKTLSLKSTRTLTPITTPTQSATASVSNEFATISYTSSQTMTVATATLSEKATVTFVSETATQTVSPSPTLTLTDGELSTTKTSTATESYPSASVPIMTTAASYFSVCRGYDCLPTTSLLPQRVSVVTNKSFVDGTPSKSALGSKPLYIVSAGDALTLDFVGSTNDGSNDKVVLVNIATTVTSPVYLDAAQLGAQSLSTALSQIETSLCSQLETYYNMSVSTNNGAQSFTQLIPFDAVELLASPFTLGRWTTALSANGTSITPAPLSRSSFHLMQSNC</sequence>
<evidence type="ECO:0000313" key="2">
    <source>
        <dbReference type="EMBL" id="CUG89346.1"/>
    </source>
</evidence>